<sequence>LTNSLDFVVQVLHHCPKLQDLELYKEPVCTIDRKNLVEPEFVPHCLSSYLTTCTILNMGGLQSY</sequence>
<dbReference type="AlphaFoldDB" id="A0A392NEL1"/>
<evidence type="ECO:0000313" key="2">
    <source>
        <dbReference type="Proteomes" id="UP000265520"/>
    </source>
</evidence>
<feature type="non-terminal residue" evidence="1">
    <location>
        <position position="1"/>
    </location>
</feature>
<protein>
    <submittedName>
        <fullName evidence="1">F-box protein</fullName>
    </submittedName>
</protein>
<accession>A0A392NEL1</accession>
<organism evidence="1 2">
    <name type="scientific">Trifolium medium</name>
    <dbReference type="NCBI Taxonomy" id="97028"/>
    <lineage>
        <taxon>Eukaryota</taxon>
        <taxon>Viridiplantae</taxon>
        <taxon>Streptophyta</taxon>
        <taxon>Embryophyta</taxon>
        <taxon>Tracheophyta</taxon>
        <taxon>Spermatophyta</taxon>
        <taxon>Magnoliopsida</taxon>
        <taxon>eudicotyledons</taxon>
        <taxon>Gunneridae</taxon>
        <taxon>Pentapetalae</taxon>
        <taxon>rosids</taxon>
        <taxon>fabids</taxon>
        <taxon>Fabales</taxon>
        <taxon>Fabaceae</taxon>
        <taxon>Papilionoideae</taxon>
        <taxon>50 kb inversion clade</taxon>
        <taxon>NPAAA clade</taxon>
        <taxon>Hologalegina</taxon>
        <taxon>IRL clade</taxon>
        <taxon>Trifolieae</taxon>
        <taxon>Trifolium</taxon>
    </lineage>
</organism>
<name>A0A392NEL1_9FABA</name>
<proteinExistence type="predicted"/>
<reference evidence="1 2" key="1">
    <citation type="journal article" date="2018" name="Front. Plant Sci.">
        <title>Red Clover (Trifolium pratense) and Zigzag Clover (T. medium) - A Picture of Genomic Similarities and Differences.</title>
        <authorList>
            <person name="Dluhosova J."/>
            <person name="Istvanek J."/>
            <person name="Nedelnik J."/>
            <person name="Repkova J."/>
        </authorList>
    </citation>
    <scope>NUCLEOTIDE SEQUENCE [LARGE SCALE GENOMIC DNA]</scope>
    <source>
        <strain evidence="2">cv. 10/8</strain>
        <tissue evidence="1">Leaf</tissue>
    </source>
</reference>
<comment type="caution">
    <text evidence="1">The sequence shown here is derived from an EMBL/GenBank/DDBJ whole genome shotgun (WGS) entry which is preliminary data.</text>
</comment>
<evidence type="ECO:0000313" key="1">
    <source>
        <dbReference type="EMBL" id="MCH98297.1"/>
    </source>
</evidence>
<dbReference type="EMBL" id="LXQA010037220">
    <property type="protein sequence ID" value="MCH98297.1"/>
    <property type="molecule type" value="Genomic_DNA"/>
</dbReference>
<dbReference type="Proteomes" id="UP000265520">
    <property type="component" value="Unassembled WGS sequence"/>
</dbReference>
<keyword evidence="2" id="KW-1185">Reference proteome</keyword>